<organism evidence="2 3">
    <name type="scientific">Neobacillus rhizosphaerae</name>
    <dbReference type="NCBI Taxonomy" id="2880965"/>
    <lineage>
        <taxon>Bacteria</taxon>
        <taxon>Bacillati</taxon>
        <taxon>Bacillota</taxon>
        <taxon>Bacilli</taxon>
        <taxon>Bacillales</taxon>
        <taxon>Bacillaceae</taxon>
        <taxon>Neobacillus</taxon>
    </lineage>
</organism>
<reference evidence="2" key="1">
    <citation type="submission" date="2022-04" db="EMBL/GenBank/DDBJ databases">
        <authorList>
            <person name="Criscuolo A."/>
        </authorList>
    </citation>
    <scope>NUCLEOTIDE SEQUENCE</scope>
    <source>
        <strain evidence="2">CIP111895</strain>
    </source>
</reference>
<sequence>MSNTMKSFIVLSVFLNLVTIFKIIDISERDKRSYEWITKRVEEANQQLERNDPVVVTNRLSSNLIVENFKYTQDGKLYRYSGTVTNTHNKVLFGILKGNIYEDSGKSISFAVALPDNGLLPGQKFEFKGMFEYDGLLSKGGISPIYVSE</sequence>
<proteinExistence type="predicted"/>
<keyword evidence="1" id="KW-1133">Transmembrane helix</keyword>
<evidence type="ECO:0008006" key="4">
    <source>
        <dbReference type="Google" id="ProtNLM"/>
    </source>
</evidence>
<feature type="transmembrane region" description="Helical" evidence="1">
    <location>
        <begin position="6"/>
        <end position="24"/>
    </location>
</feature>
<keyword evidence="1" id="KW-0472">Membrane</keyword>
<evidence type="ECO:0000256" key="1">
    <source>
        <dbReference type="SAM" id="Phobius"/>
    </source>
</evidence>
<gene>
    <name evidence="2" type="ORF">BACCIP111895_04694</name>
</gene>
<keyword evidence="3" id="KW-1185">Reference proteome</keyword>
<accession>A0ABM9EXR4</accession>
<evidence type="ECO:0000313" key="3">
    <source>
        <dbReference type="Proteomes" id="UP000838308"/>
    </source>
</evidence>
<evidence type="ECO:0000313" key="2">
    <source>
        <dbReference type="EMBL" id="CAH2717480.1"/>
    </source>
</evidence>
<dbReference type="Proteomes" id="UP000838308">
    <property type="component" value="Unassembled WGS sequence"/>
</dbReference>
<dbReference type="EMBL" id="CALBWS010000049">
    <property type="protein sequence ID" value="CAH2717480.1"/>
    <property type="molecule type" value="Genomic_DNA"/>
</dbReference>
<keyword evidence="1" id="KW-0812">Transmembrane</keyword>
<comment type="caution">
    <text evidence="2">The sequence shown here is derived from an EMBL/GenBank/DDBJ whole genome shotgun (WGS) entry which is preliminary data.</text>
</comment>
<name>A0ABM9EXR4_9BACI</name>
<protein>
    <recommendedName>
        <fullName evidence="4">DUF4131 domain-containing protein</fullName>
    </recommendedName>
</protein>
<dbReference type="RefSeq" id="WP_248737692.1">
    <property type="nucleotide sequence ID" value="NZ_CALBWS010000049.1"/>
</dbReference>